<feature type="transmembrane region" description="Helical" evidence="1">
    <location>
        <begin position="136"/>
        <end position="156"/>
    </location>
</feature>
<keyword evidence="1" id="KW-0812">Transmembrane</keyword>
<keyword evidence="1" id="KW-0472">Membrane</keyword>
<dbReference type="NCBIfam" id="TIGR00366">
    <property type="entry name" value="TIGR00366 family protein"/>
    <property type="match status" value="1"/>
</dbReference>
<name>A0A0J5S5J9_9PAST</name>
<sequence length="447" mass="48244">MINRIARCTTTLVSRYMPEPLVLAVLLSLVIFFCAWGFTDHNPIQLVNMWGNGFWNLLAFSMQMAMVVVTGNALASAPQIRRCLGITASIAKTPAQGVMLVTFMSAAACAINWGFGLVVGAMFAKEVARRIQGTDYALLIACAYIGFMTWGGGFSGSMPLQAATPNNPIAHLISSGTNPLGIVPVNQTLFTGYNLFIILMLLICLPFITRMMNPKGGDVRTVNPQLLQPDPDFSKTLDHTATLAEKIEESRLLAYLIASTGFSYLAISFFQNGFSLTINTVNLIFLMTGILLHGSPAAYVRAITNAARSTAGILIQFPFYAGMQLMMEHSGLGGMITEFFVNISNKDTFPLLTFFSSALVNFAVPSGGGHWVVQGPFVIPAALSLEADLGKSVMAIAYGDMWANMAQPFWALPALGIAGLGVRDIMGYCITALIFTTPIFVIGLYFL</sequence>
<dbReference type="STRING" id="67855.RO21_02525"/>
<feature type="transmembrane region" description="Helical" evidence="1">
    <location>
        <begin position="191"/>
        <end position="208"/>
    </location>
</feature>
<dbReference type="PANTHER" id="PTHR41983">
    <property type="entry name" value="SHORT-CHAIN FATTY ACID TRANSPORTER-RELATED"/>
    <property type="match status" value="1"/>
</dbReference>
<dbReference type="Proteomes" id="UP000036270">
    <property type="component" value="Unassembled WGS sequence"/>
</dbReference>
<organism evidence="2 3">
    <name type="scientific">Muribacter muris</name>
    <dbReference type="NCBI Taxonomy" id="67855"/>
    <lineage>
        <taxon>Bacteria</taxon>
        <taxon>Pseudomonadati</taxon>
        <taxon>Pseudomonadota</taxon>
        <taxon>Gammaproteobacteria</taxon>
        <taxon>Pasteurellales</taxon>
        <taxon>Pasteurellaceae</taxon>
        <taxon>Muribacter</taxon>
    </lineage>
</organism>
<dbReference type="GO" id="GO:0005886">
    <property type="term" value="C:plasma membrane"/>
    <property type="evidence" value="ECO:0007669"/>
    <property type="project" value="TreeGrafter"/>
</dbReference>
<keyword evidence="1" id="KW-1133">Transmembrane helix</keyword>
<proteinExistence type="predicted"/>
<dbReference type="InterPro" id="IPR006161">
    <property type="entry name" value="CHP00366"/>
</dbReference>
<feature type="transmembrane region" description="Helical" evidence="1">
    <location>
        <begin position="425"/>
        <end position="446"/>
    </location>
</feature>
<evidence type="ECO:0000313" key="2">
    <source>
        <dbReference type="EMBL" id="KMK52117.1"/>
    </source>
</evidence>
<gene>
    <name evidence="2" type="ORF">RO21_02525</name>
</gene>
<reference evidence="2 3" key="1">
    <citation type="submission" date="2014-12" db="EMBL/GenBank/DDBJ databases">
        <title>Reclassification of Actinobacillus muris as Muribacter muris.</title>
        <authorList>
            <person name="Christensen H."/>
            <person name="Nicklas W."/>
            <person name="Bisgaard M."/>
        </authorList>
    </citation>
    <scope>NUCLEOTIDE SEQUENCE [LARGE SCALE GENOMIC DNA]</scope>
    <source>
        <strain evidence="2 3">Ackerman80-443D</strain>
    </source>
</reference>
<dbReference type="AlphaFoldDB" id="A0A0J5S5J9"/>
<feature type="transmembrane region" description="Helical" evidence="1">
    <location>
        <begin position="276"/>
        <end position="300"/>
    </location>
</feature>
<dbReference type="PATRIC" id="fig|67855.3.peg.272"/>
<dbReference type="Pfam" id="PF02667">
    <property type="entry name" value="SCFA_trans"/>
    <property type="match status" value="1"/>
</dbReference>
<dbReference type="InterPro" id="IPR006160">
    <property type="entry name" value="SCFA_transpt_AtoE"/>
</dbReference>
<feature type="transmembrane region" description="Helical" evidence="1">
    <location>
        <begin position="252"/>
        <end position="270"/>
    </location>
</feature>
<comment type="caution">
    <text evidence="2">The sequence shown here is derived from an EMBL/GenBank/DDBJ whole genome shotgun (WGS) entry which is preliminary data.</text>
</comment>
<evidence type="ECO:0000313" key="3">
    <source>
        <dbReference type="Proteomes" id="UP000036270"/>
    </source>
</evidence>
<protein>
    <submittedName>
        <fullName evidence="2">Short-chain fatty acid transporter</fullName>
    </submittedName>
</protein>
<feature type="transmembrane region" description="Helical" evidence="1">
    <location>
        <begin position="21"/>
        <end position="38"/>
    </location>
</feature>
<dbReference type="PANTHER" id="PTHR41983:SF2">
    <property type="entry name" value="SHORT-CHAIN FATTY ACID TRANSPORTER-RELATED"/>
    <property type="match status" value="1"/>
</dbReference>
<dbReference type="EMBL" id="JWIZ01000013">
    <property type="protein sequence ID" value="KMK52117.1"/>
    <property type="molecule type" value="Genomic_DNA"/>
</dbReference>
<feature type="transmembrane region" description="Helical" evidence="1">
    <location>
        <begin position="98"/>
        <end position="124"/>
    </location>
</feature>
<dbReference type="RefSeq" id="WP_047976231.1">
    <property type="nucleotide sequence ID" value="NZ_JWIZ01000013.1"/>
</dbReference>
<keyword evidence="3" id="KW-1185">Reference proteome</keyword>
<accession>A0A0J5S5J9</accession>
<evidence type="ECO:0000256" key="1">
    <source>
        <dbReference type="SAM" id="Phobius"/>
    </source>
</evidence>